<dbReference type="OrthoDB" id="346033at2157"/>
<feature type="domain" description="Glucose-methanol-choline oxidoreductase N-terminal" evidence="6">
    <location>
        <begin position="260"/>
        <end position="356"/>
    </location>
</feature>
<comment type="similarity">
    <text evidence="1">Belongs to the GMC oxidoreductase family.</text>
</comment>
<dbReference type="SUPFAM" id="SSF51905">
    <property type="entry name" value="FAD/NAD(P)-binding domain"/>
    <property type="match status" value="1"/>
</dbReference>
<feature type="domain" description="Glucose-methanol-choline oxidoreductase C-terminal" evidence="7">
    <location>
        <begin position="469"/>
        <end position="594"/>
    </location>
</feature>
<feature type="region of interest" description="Disordered" evidence="5">
    <location>
        <begin position="42"/>
        <end position="63"/>
    </location>
</feature>
<dbReference type="Gene3D" id="3.50.50.60">
    <property type="entry name" value="FAD/NAD(P)-binding domain"/>
    <property type="match status" value="2"/>
</dbReference>
<dbReference type="PANTHER" id="PTHR46056">
    <property type="entry name" value="LONG-CHAIN-ALCOHOL OXIDASE"/>
    <property type="match status" value="1"/>
</dbReference>
<dbReference type="RefSeq" id="WP_144261081.1">
    <property type="nucleotide sequence ID" value="NZ_QMDX01000002.1"/>
</dbReference>
<dbReference type="Proteomes" id="UP000319894">
    <property type="component" value="Unassembled WGS sequence"/>
</dbReference>
<dbReference type="AlphaFoldDB" id="A0A554NE12"/>
<keyword evidence="3" id="KW-0274">FAD</keyword>
<dbReference type="InterPro" id="IPR036188">
    <property type="entry name" value="FAD/NAD-bd_sf"/>
</dbReference>
<dbReference type="InParanoid" id="A0A554NE12"/>
<comment type="caution">
    <text evidence="8">The sequence shown here is derived from an EMBL/GenBank/DDBJ whole genome shotgun (WGS) entry which is preliminary data.</text>
</comment>
<evidence type="ECO:0000313" key="8">
    <source>
        <dbReference type="EMBL" id="TSD15240.1"/>
    </source>
</evidence>
<gene>
    <name evidence="8" type="ORF">DP107_05165</name>
</gene>
<dbReference type="GO" id="GO:0050660">
    <property type="term" value="F:flavin adenine dinucleotide binding"/>
    <property type="evidence" value="ECO:0007669"/>
    <property type="project" value="InterPro"/>
</dbReference>
<keyword evidence="9" id="KW-1185">Reference proteome</keyword>
<keyword evidence="4" id="KW-0560">Oxidoreductase</keyword>
<dbReference type="Pfam" id="PF00732">
    <property type="entry name" value="GMC_oxred_N"/>
    <property type="match status" value="1"/>
</dbReference>
<dbReference type="PANTHER" id="PTHR46056:SF12">
    <property type="entry name" value="LONG-CHAIN-ALCOHOL OXIDASE"/>
    <property type="match status" value="1"/>
</dbReference>
<evidence type="ECO:0000259" key="7">
    <source>
        <dbReference type="Pfam" id="PF05199"/>
    </source>
</evidence>
<reference evidence="8 9" key="1">
    <citation type="submission" date="2018-06" db="EMBL/GenBank/DDBJ databases">
        <title>Natronomonas sp. F16-60 a new haloarchaeon isolated from a solar saltern of Isla Cristina, Huelva, Spain.</title>
        <authorList>
            <person name="Duran-Viseras A."/>
            <person name="Sanchez-Porro C."/>
            <person name="Ventosa A."/>
        </authorList>
    </citation>
    <scope>NUCLEOTIDE SEQUENCE [LARGE SCALE GENOMIC DNA]</scope>
    <source>
        <strain evidence="8 9">F16-60</strain>
    </source>
</reference>
<keyword evidence="2" id="KW-0285">Flavoprotein</keyword>
<dbReference type="PRINTS" id="PR00411">
    <property type="entry name" value="PNDRDTASEI"/>
</dbReference>
<sequence>MSTFDDPDVVVIGAGGDGPACAQRLGERGVTTLVLEAGPWYGNTKWEHPTEEPADGQRYSADPADLDGELLDDQFSTRELEMIEKLTWGPADVERPVWFREQPQDGLIIQIAGVGGTTLHYTGCHPRAYPSAFDERGLAAGGEGWLIDYEDLAEKGPRGSERSYYRTVEDQLNVSPAPTTPKEELYYQGAARAGFDLLEGRDVEAEGYRPQPNAITRPDEALRANSGGRTGDYGADSVDGHTLVGTEIPGNPHPRGADYADKAKKSSAIGVVPDALETGEVAIRPNAFVTEILTEPGPGSVEARGVRFRDTWSGESRVVEADAVVLAAGAIESPRLWLNSPLPRNDWVGRGLTLHYGDVVAGLFSEEALRAALGQETVQPWAGEQIAARFDWPGKGGVQTFGGAPGTTALSSMAGSRRTFTEDVIPEGYEAPGAATWDSQGRIVGAELKRFMAGYDRMLSLQIMTDDTPQRRNRVELSGYADEHGHVPQVTYAPSDGDEAKREALAERCASILKAAVPESVYSDPGERLEDHVHVHRLDAGPSAIHIHSTMRMGFVADEACEAYDVDRLFIADHSVLPNGLGGPNPTNTGQALAMRTGDRIADRYFGG</sequence>
<dbReference type="GO" id="GO:0016614">
    <property type="term" value="F:oxidoreductase activity, acting on CH-OH group of donors"/>
    <property type="evidence" value="ECO:0007669"/>
    <property type="project" value="InterPro"/>
</dbReference>
<accession>A0A554NE12</accession>
<evidence type="ECO:0000256" key="5">
    <source>
        <dbReference type="SAM" id="MobiDB-lite"/>
    </source>
</evidence>
<dbReference type="Pfam" id="PF05199">
    <property type="entry name" value="GMC_oxred_C"/>
    <property type="match status" value="1"/>
</dbReference>
<evidence type="ECO:0000256" key="2">
    <source>
        <dbReference type="ARBA" id="ARBA00022630"/>
    </source>
</evidence>
<evidence type="ECO:0000256" key="3">
    <source>
        <dbReference type="ARBA" id="ARBA00022827"/>
    </source>
</evidence>
<dbReference type="InterPro" id="IPR000172">
    <property type="entry name" value="GMC_OxRdtase_N"/>
</dbReference>
<name>A0A554NE12_9EURY</name>
<organism evidence="8 9">
    <name type="scientific">Haloglomus irregulare</name>
    <dbReference type="NCBI Taxonomy" id="2234134"/>
    <lineage>
        <taxon>Archaea</taxon>
        <taxon>Methanobacteriati</taxon>
        <taxon>Methanobacteriota</taxon>
        <taxon>Stenosarchaea group</taxon>
        <taxon>Halobacteria</taxon>
        <taxon>Halobacteriales</taxon>
        <taxon>Natronomonadaceae</taxon>
        <taxon>Haloglomus</taxon>
    </lineage>
</organism>
<evidence type="ECO:0000256" key="4">
    <source>
        <dbReference type="ARBA" id="ARBA00023002"/>
    </source>
</evidence>
<dbReference type="EMBL" id="QMDX01000002">
    <property type="protein sequence ID" value="TSD15240.1"/>
    <property type="molecule type" value="Genomic_DNA"/>
</dbReference>
<proteinExistence type="inferred from homology"/>
<evidence type="ECO:0000259" key="6">
    <source>
        <dbReference type="Pfam" id="PF00732"/>
    </source>
</evidence>
<protein>
    <submittedName>
        <fullName evidence="8">GMC family oxidoreductase</fullName>
    </submittedName>
</protein>
<evidence type="ECO:0000313" key="9">
    <source>
        <dbReference type="Proteomes" id="UP000319894"/>
    </source>
</evidence>
<evidence type="ECO:0000256" key="1">
    <source>
        <dbReference type="ARBA" id="ARBA00010790"/>
    </source>
</evidence>
<dbReference type="InterPro" id="IPR007867">
    <property type="entry name" value="GMC_OxRtase_C"/>
</dbReference>